<dbReference type="SUPFAM" id="SSF88723">
    <property type="entry name" value="PIN domain-like"/>
    <property type="match status" value="1"/>
</dbReference>
<keyword evidence="1" id="KW-0540">Nuclease</keyword>
<dbReference type="PANTHER" id="PTHR36173:SF2">
    <property type="entry name" value="RIBONUCLEASE VAPC16"/>
    <property type="match status" value="1"/>
</dbReference>
<name>A0ABW3MFM5_9PSEU</name>
<reference evidence="7" key="1">
    <citation type="journal article" date="2019" name="Int. J. Syst. Evol. Microbiol.">
        <title>The Global Catalogue of Microorganisms (GCM) 10K type strain sequencing project: providing services to taxonomists for standard genome sequencing and annotation.</title>
        <authorList>
            <consortium name="The Broad Institute Genomics Platform"/>
            <consortium name="The Broad Institute Genome Sequencing Center for Infectious Disease"/>
            <person name="Wu L."/>
            <person name="Ma J."/>
        </authorList>
    </citation>
    <scope>NUCLEOTIDE SEQUENCE [LARGE SCALE GENOMIC DNA]</scope>
    <source>
        <strain evidence="7">JCM 31486</strain>
    </source>
</reference>
<evidence type="ECO:0000256" key="2">
    <source>
        <dbReference type="ARBA" id="ARBA00022723"/>
    </source>
</evidence>
<evidence type="ECO:0000256" key="4">
    <source>
        <dbReference type="ARBA" id="ARBA00022842"/>
    </source>
</evidence>
<proteinExistence type="predicted"/>
<dbReference type="Pfam" id="PF01850">
    <property type="entry name" value="PIN"/>
    <property type="match status" value="1"/>
</dbReference>
<dbReference type="Proteomes" id="UP001597045">
    <property type="component" value="Unassembled WGS sequence"/>
</dbReference>
<organism evidence="6 7">
    <name type="scientific">Kibdelosporangium lantanae</name>
    <dbReference type="NCBI Taxonomy" id="1497396"/>
    <lineage>
        <taxon>Bacteria</taxon>
        <taxon>Bacillati</taxon>
        <taxon>Actinomycetota</taxon>
        <taxon>Actinomycetes</taxon>
        <taxon>Pseudonocardiales</taxon>
        <taxon>Pseudonocardiaceae</taxon>
        <taxon>Kibdelosporangium</taxon>
    </lineage>
</organism>
<dbReference type="InterPro" id="IPR002716">
    <property type="entry name" value="PIN_dom"/>
</dbReference>
<protein>
    <submittedName>
        <fullName evidence="6">Type II toxin-antitoxin system VapC family toxin</fullName>
    </submittedName>
</protein>
<evidence type="ECO:0000256" key="1">
    <source>
        <dbReference type="ARBA" id="ARBA00022722"/>
    </source>
</evidence>
<keyword evidence="3" id="KW-0378">Hydrolase</keyword>
<evidence type="ECO:0000259" key="5">
    <source>
        <dbReference type="Pfam" id="PF01850"/>
    </source>
</evidence>
<dbReference type="PANTHER" id="PTHR36173">
    <property type="entry name" value="RIBONUCLEASE VAPC16-RELATED"/>
    <property type="match status" value="1"/>
</dbReference>
<dbReference type="InterPro" id="IPR029060">
    <property type="entry name" value="PIN-like_dom_sf"/>
</dbReference>
<keyword evidence="4" id="KW-0460">Magnesium</keyword>
<dbReference type="EMBL" id="JBHTIS010002190">
    <property type="protein sequence ID" value="MFD1049455.1"/>
    <property type="molecule type" value="Genomic_DNA"/>
</dbReference>
<dbReference type="Gene3D" id="3.40.50.1010">
    <property type="entry name" value="5'-nuclease"/>
    <property type="match status" value="1"/>
</dbReference>
<dbReference type="CDD" id="cd09872">
    <property type="entry name" value="PIN_Sll0205-like"/>
    <property type="match status" value="1"/>
</dbReference>
<sequence length="124" mass="13430">MLLDTHVLLWWLFDDPNLSPGVANLIAHGGESITVSAVSGFEIATKQALGKLEAPDDLEEQVEQSGFTQLPLTLAHGVAAGKLPPHHNDPFDRLLIAQARIEGLTLVTADHFIQMYDVPTLAAR</sequence>
<accession>A0ABW3MFM5</accession>
<keyword evidence="2" id="KW-0479">Metal-binding</keyword>
<dbReference type="InterPro" id="IPR052919">
    <property type="entry name" value="TA_system_RNase"/>
</dbReference>
<evidence type="ECO:0000313" key="7">
    <source>
        <dbReference type="Proteomes" id="UP001597045"/>
    </source>
</evidence>
<feature type="domain" description="PIN" evidence="5">
    <location>
        <begin position="1"/>
        <end position="111"/>
    </location>
</feature>
<comment type="caution">
    <text evidence="6">The sequence shown here is derived from an EMBL/GenBank/DDBJ whole genome shotgun (WGS) entry which is preliminary data.</text>
</comment>
<evidence type="ECO:0000313" key="6">
    <source>
        <dbReference type="EMBL" id="MFD1049455.1"/>
    </source>
</evidence>
<keyword evidence="7" id="KW-1185">Reference proteome</keyword>
<gene>
    <name evidence="6" type="ORF">ACFQ1S_29935</name>
</gene>
<dbReference type="InterPro" id="IPR041705">
    <property type="entry name" value="PIN_Sll0205"/>
</dbReference>
<evidence type="ECO:0000256" key="3">
    <source>
        <dbReference type="ARBA" id="ARBA00022801"/>
    </source>
</evidence>